<dbReference type="EMBL" id="CP068439">
    <property type="protein sequence ID" value="QQX75981.1"/>
    <property type="molecule type" value="Genomic_DNA"/>
</dbReference>
<accession>A0ABX7DPB5</accession>
<proteinExistence type="predicted"/>
<dbReference type="InterPro" id="IPR014094">
    <property type="entry name" value="LpoB"/>
</dbReference>
<dbReference type="Proteomes" id="UP000629420">
    <property type="component" value="Chromosome"/>
</dbReference>
<gene>
    <name evidence="2" type="ORF">JK629_11635</name>
</gene>
<keyword evidence="3" id="KW-1185">Reference proteome</keyword>
<evidence type="ECO:0008006" key="4">
    <source>
        <dbReference type="Google" id="ProtNLM"/>
    </source>
</evidence>
<evidence type="ECO:0000313" key="2">
    <source>
        <dbReference type="EMBL" id="QQX75981.1"/>
    </source>
</evidence>
<dbReference type="RefSeq" id="WP_202335792.1">
    <property type="nucleotide sequence ID" value="NZ_CP068439.1"/>
</dbReference>
<feature type="signal peptide" evidence="1">
    <location>
        <begin position="1"/>
        <end position="21"/>
    </location>
</feature>
<protein>
    <recommendedName>
        <fullName evidence="4">Penicillin-binding protein activator LpoB</fullName>
    </recommendedName>
</protein>
<evidence type="ECO:0000313" key="3">
    <source>
        <dbReference type="Proteomes" id="UP000629420"/>
    </source>
</evidence>
<organism evidence="2 3">
    <name type="scientific">Aequorivita iocasae</name>
    <dbReference type="NCBI Taxonomy" id="2803865"/>
    <lineage>
        <taxon>Bacteria</taxon>
        <taxon>Pseudomonadati</taxon>
        <taxon>Bacteroidota</taxon>
        <taxon>Flavobacteriia</taxon>
        <taxon>Flavobacteriales</taxon>
        <taxon>Flavobacteriaceae</taxon>
        <taxon>Aequorivita</taxon>
    </lineage>
</organism>
<evidence type="ECO:0000256" key="1">
    <source>
        <dbReference type="SAM" id="SignalP"/>
    </source>
</evidence>
<dbReference type="Pfam" id="PF13036">
    <property type="entry name" value="LpoB"/>
    <property type="match status" value="1"/>
</dbReference>
<sequence length="283" mass="31657">MKIKLLLILFFVMALKSWSQKTTVALLPFEKVASFPAESDAIYEKVKQAFIATNRFEIVDRKNFEKINSEKELQKTENFLNSDIVAQANAKGAEQLVTGRVIYVNYTKHATESSFYYDCNISFSLDVLDVETGQVIYSATLKPEDSFLNSVLKSSLGANSTPAKAFDNSLIRMQKYIDAFIENYFPIHTQILEIVETKKEEAKEVLLNVGTQTGTQKNDKYSVIEITTYDAGGKSIKREVEIGELKVIDVQGAEISSAKVSKGGEAILEKFQSNAKLLCKSKI</sequence>
<reference evidence="2 3" key="1">
    <citation type="submission" date="2021-01" db="EMBL/GenBank/DDBJ databases">
        <title>Aequorivita sp. strain KX20305, a bacterium isolated from the sediment collected at a cold seep field in South China Sea.</title>
        <authorList>
            <person name="Zhang H."/>
            <person name="Li C."/>
        </authorList>
    </citation>
    <scope>NUCLEOTIDE SEQUENCE [LARGE SCALE GENOMIC DNA]</scope>
    <source>
        <strain evidence="2 3">KX20305</strain>
    </source>
</reference>
<name>A0ABX7DPB5_9FLAO</name>
<keyword evidence="1" id="KW-0732">Signal</keyword>
<feature type="chain" id="PRO_5046523299" description="Penicillin-binding protein activator LpoB" evidence="1">
    <location>
        <begin position="22"/>
        <end position="283"/>
    </location>
</feature>
<dbReference type="Gene3D" id="3.40.50.10610">
    <property type="entry name" value="ABC-type transport auxiliary lipoprotein component"/>
    <property type="match status" value="1"/>
</dbReference>